<dbReference type="AlphaFoldDB" id="A0A4S8M773"/>
<evidence type="ECO:0000256" key="1">
    <source>
        <dbReference type="SAM" id="SignalP"/>
    </source>
</evidence>
<evidence type="ECO:0000313" key="3">
    <source>
        <dbReference type="Proteomes" id="UP000297245"/>
    </source>
</evidence>
<feature type="chain" id="PRO_5020362550" evidence="1">
    <location>
        <begin position="20"/>
        <end position="64"/>
    </location>
</feature>
<accession>A0A4S8M773</accession>
<gene>
    <name evidence="2" type="ORF">K435DRAFT_965104</name>
</gene>
<keyword evidence="3" id="KW-1185">Reference proteome</keyword>
<organism evidence="2 3">
    <name type="scientific">Dendrothele bispora (strain CBS 962.96)</name>
    <dbReference type="NCBI Taxonomy" id="1314807"/>
    <lineage>
        <taxon>Eukaryota</taxon>
        <taxon>Fungi</taxon>
        <taxon>Dikarya</taxon>
        <taxon>Basidiomycota</taxon>
        <taxon>Agaricomycotina</taxon>
        <taxon>Agaricomycetes</taxon>
        <taxon>Agaricomycetidae</taxon>
        <taxon>Agaricales</taxon>
        <taxon>Agaricales incertae sedis</taxon>
        <taxon>Dendrothele</taxon>
    </lineage>
</organism>
<feature type="signal peptide" evidence="1">
    <location>
        <begin position="1"/>
        <end position="19"/>
    </location>
</feature>
<dbReference type="Proteomes" id="UP000297245">
    <property type="component" value="Unassembled WGS sequence"/>
</dbReference>
<dbReference type="EMBL" id="ML179142">
    <property type="protein sequence ID" value="THU98157.1"/>
    <property type="molecule type" value="Genomic_DNA"/>
</dbReference>
<sequence length="64" mass="6648">MQFFIWTVLFAALATVIVAAPSPGASEELLKRQDCSTVFFPDTCPAGTIACNGAGSITLCCTSC</sequence>
<protein>
    <submittedName>
        <fullName evidence="2">Uncharacterized protein</fullName>
    </submittedName>
</protein>
<dbReference type="OrthoDB" id="3009117at2759"/>
<proteinExistence type="predicted"/>
<keyword evidence="1" id="KW-0732">Signal</keyword>
<name>A0A4S8M773_DENBC</name>
<evidence type="ECO:0000313" key="2">
    <source>
        <dbReference type="EMBL" id="THU98157.1"/>
    </source>
</evidence>
<reference evidence="2 3" key="1">
    <citation type="journal article" date="2019" name="Nat. Ecol. Evol.">
        <title>Megaphylogeny resolves global patterns of mushroom evolution.</title>
        <authorList>
            <person name="Varga T."/>
            <person name="Krizsan K."/>
            <person name="Foldi C."/>
            <person name="Dima B."/>
            <person name="Sanchez-Garcia M."/>
            <person name="Sanchez-Ramirez S."/>
            <person name="Szollosi G.J."/>
            <person name="Szarkandi J.G."/>
            <person name="Papp V."/>
            <person name="Albert L."/>
            <person name="Andreopoulos W."/>
            <person name="Angelini C."/>
            <person name="Antonin V."/>
            <person name="Barry K.W."/>
            <person name="Bougher N.L."/>
            <person name="Buchanan P."/>
            <person name="Buyck B."/>
            <person name="Bense V."/>
            <person name="Catcheside P."/>
            <person name="Chovatia M."/>
            <person name="Cooper J."/>
            <person name="Damon W."/>
            <person name="Desjardin D."/>
            <person name="Finy P."/>
            <person name="Geml J."/>
            <person name="Haridas S."/>
            <person name="Hughes K."/>
            <person name="Justo A."/>
            <person name="Karasinski D."/>
            <person name="Kautmanova I."/>
            <person name="Kiss B."/>
            <person name="Kocsube S."/>
            <person name="Kotiranta H."/>
            <person name="LaButti K.M."/>
            <person name="Lechner B.E."/>
            <person name="Liimatainen K."/>
            <person name="Lipzen A."/>
            <person name="Lukacs Z."/>
            <person name="Mihaltcheva S."/>
            <person name="Morgado L.N."/>
            <person name="Niskanen T."/>
            <person name="Noordeloos M.E."/>
            <person name="Ohm R.A."/>
            <person name="Ortiz-Santana B."/>
            <person name="Ovrebo C."/>
            <person name="Racz N."/>
            <person name="Riley R."/>
            <person name="Savchenko A."/>
            <person name="Shiryaev A."/>
            <person name="Soop K."/>
            <person name="Spirin V."/>
            <person name="Szebenyi C."/>
            <person name="Tomsovsky M."/>
            <person name="Tulloss R.E."/>
            <person name="Uehling J."/>
            <person name="Grigoriev I.V."/>
            <person name="Vagvolgyi C."/>
            <person name="Papp T."/>
            <person name="Martin F.M."/>
            <person name="Miettinen O."/>
            <person name="Hibbett D.S."/>
            <person name="Nagy L.G."/>
        </authorList>
    </citation>
    <scope>NUCLEOTIDE SEQUENCE [LARGE SCALE GENOMIC DNA]</scope>
    <source>
        <strain evidence="2 3">CBS 962.96</strain>
    </source>
</reference>